<name>W1N212_9GAMM</name>
<dbReference type="InterPro" id="IPR040442">
    <property type="entry name" value="Pyrv_kinase-like_dom_sf"/>
</dbReference>
<evidence type="ECO:0000256" key="2">
    <source>
        <dbReference type="ARBA" id="ARBA00022723"/>
    </source>
</evidence>
<accession>W1N212</accession>
<dbReference type="PATRIC" id="fig|1178482.3.peg.4140"/>
<dbReference type="GO" id="GO:0006107">
    <property type="term" value="P:oxaloacetate metabolic process"/>
    <property type="evidence" value="ECO:0007669"/>
    <property type="project" value="TreeGrafter"/>
</dbReference>
<dbReference type="Pfam" id="PF03328">
    <property type="entry name" value="HpcH_HpaI"/>
    <property type="match status" value="1"/>
</dbReference>
<feature type="binding site" evidence="5">
    <location>
        <position position="117"/>
    </location>
    <ligand>
        <name>Mg(2+)</name>
        <dbReference type="ChEBI" id="CHEBI:18420"/>
    </ligand>
</feature>
<feature type="domain" description="HpcH/HpaI aldolase/citrate lyase" evidence="6">
    <location>
        <begin position="2"/>
        <end position="217"/>
    </location>
</feature>
<protein>
    <recommendedName>
        <fullName evidence="6">HpcH/HpaI aldolase/citrate lyase domain-containing protein</fullName>
    </recommendedName>
</protein>
<keyword evidence="2 5" id="KW-0479">Metal-binding</keyword>
<dbReference type="SUPFAM" id="SSF51621">
    <property type="entry name" value="Phosphoenolpyruvate/pyruvate domain"/>
    <property type="match status" value="1"/>
</dbReference>
<dbReference type="InterPro" id="IPR005000">
    <property type="entry name" value="Aldolase/citrate-lyase_domain"/>
</dbReference>
<evidence type="ECO:0000313" key="8">
    <source>
        <dbReference type="Proteomes" id="UP000019113"/>
    </source>
</evidence>
<dbReference type="GO" id="GO:0003824">
    <property type="term" value="F:catalytic activity"/>
    <property type="evidence" value="ECO:0007669"/>
    <property type="project" value="InterPro"/>
</dbReference>
<evidence type="ECO:0000313" key="7">
    <source>
        <dbReference type="EMBL" id="ERL49201.1"/>
    </source>
</evidence>
<dbReference type="AlphaFoldDB" id="W1N212"/>
<dbReference type="PANTHER" id="PTHR32308:SF0">
    <property type="entry name" value="HPCH_HPAI ALDOLASE_CITRATE LYASE DOMAIN-CONTAINING PROTEIN"/>
    <property type="match status" value="1"/>
</dbReference>
<evidence type="ECO:0000256" key="4">
    <source>
        <dbReference type="PIRSR" id="PIRSR015582-1"/>
    </source>
</evidence>
<evidence type="ECO:0000256" key="3">
    <source>
        <dbReference type="ARBA" id="ARBA00022842"/>
    </source>
</evidence>
<evidence type="ECO:0000256" key="5">
    <source>
        <dbReference type="PIRSR" id="PIRSR015582-2"/>
    </source>
</evidence>
<sequence>MRSWLFVPGNRPEMMEKAAFAGADAIILDLEDSVSPKKKVEARKAVADALTTLHRESRVWVRVNPVTSDHCEDDVDVALAGGADGLVLPKSENGDTVRQLVRMAGNGCPPILAIATETAGSIFGLGDYSGLEETLYGMAWGAEDLSADLGSTATRNEAGALTGPFALARNLMLAGAARAGCQPIDTVWTATHDLEGLKAECNAAHRDGFTGKMAIHPNQVPIINRSFLPTAKEIALAERITAELEKNPNVGAISIDGQMIDMPHLKRAARILELAKQYGGAK</sequence>
<dbReference type="Gene3D" id="3.20.20.60">
    <property type="entry name" value="Phosphoenolpyruvate-binding domains"/>
    <property type="match status" value="1"/>
</dbReference>
<keyword evidence="3 5" id="KW-0460">Magnesium</keyword>
<dbReference type="Proteomes" id="UP000019113">
    <property type="component" value="Unassembled WGS sequence"/>
</dbReference>
<dbReference type="RefSeq" id="WP_021821105.1">
    <property type="nucleotide sequence ID" value="NZ_AVBC01000056.1"/>
</dbReference>
<comment type="caution">
    <text evidence="7">The sequence shown here is derived from an EMBL/GenBank/DDBJ whole genome shotgun (WGS) entry which is preliminary data.</text>
</comment>
<proteinExistence type="predicted"/>
<comment type="cofactor">
    <cofactor evidence="1">
        <name>Mg(2+)</name>
        <dbReference type="ChEBI" id="CHEBI:18420"/>
    </cofactor>
</comment>
<reference evidence="7 8" key="1">
    <citation type="submission" date="2013-08" db="EMBL/GenBank/DDBJ databases">
        <title>draft genome of Halomonas huanghegensis, strain BJGMM-B45T.</title>
        <authorList>
            <person name="Miao C."/>
            <person name="Wan Y."/>
            <person name="Jin W."/>
        </authorList>
    </citation>
    <scope>NUCLEOTIDE SEQUENCE [LARGE SCALE GENOMIC DNA]</scope>
    <source>
        <strain evidence="7 8">BJGMM-B45</strain>
    </source>
</reference>
<organism evidence="7 8">
    <name type="scientific">Halomonas huangheensis</name>
    <dbReference type="NCBI Taxonomy" id="1178482"/>
    <lineage>
        <taxon>Bacteria</taxon>
        <taxon>Pseudomonadati</taxon>
        <taxon>Pseudomonadota</taxon>
        <taxon>Gammaproteobacteria</taxon>
        <taxon>Oceanospirillales</taxon>
        <taxon>Halomonadaceae</taxon>
        <taxon>Halomonas</taxon>
    </lineage>
</organism>
<dbReference type="InterPro" id="IPR015813">
    <property type="entry name" value="Pyrv/PenolPyrv_kinase-like_dom"/>
</dbReference>
<feature type="binding site" evidence="5">
    <location>
        <position position="144"/>
    </location>
    <ligand>
        <name>Mg(2+)</name>
        <dbReference type="ChEBI" id="CHEBI:18420"/>
    </ligand>
</feature>
<dbReference type="OrthoDB" id="6831788at2"/>
<dbReference type="EMBL" id="AVBC01000056">
    <property type="protein sequence ID" value="ERL49201.1"/>
    <property type="molecule type" value="Genomic_DNA"/>
</dbReference>
<evidence type="ECO:0000259" key="6">
    <source>
        <dbReference type="Pfam" id="PF03328"/>
    </source>
</evidence>
<dbReference type="KEGG" id="hhu:AR456_00670"/>
<dbReference type="eggNOG" id="COG2301">
    <property type="taxonomic scope" value="Bacteria"/>
</dbReference>
<dbReference type="InterPro" id="IPR011206">
    <property type="entry name" value="Citrate_lyase_beta/mcl1/mcl2"/>
</dbReference>
<keyword evidence="8" id="KW-1185">Reference proteome</keyword>
<gene>
    <name evidence="7" type="ORF">BJB45_21425</name>
</gene>
<dbReference type="PIRSF" id="PIRSF015582">
    <property type="entry name" value="Cit_lyase_B"/>
    <property type="match status" value="1"/>
</dbReference>
<feature type="binding site" evidence="4">
    <location>
        <position position="62"/>
    </location>
    <ligand>
        <name>substrate</name>
    </ligand>
</feature>
<feature type="binding site" evidence="4">
    <location>
        <position position="117"/>
    </location>
    <ligand>
        <name>substrate</name>
    </ligand>
</feature>
<dbReference type="GO" id="GO:0000287">
    <property type="term" value="F:magnesium ion binding"/>
    <property type="evidence" value="ECO:0007669"/>
    <property type="project" value="TreeGrafter"/>
</dbReference>
<dbReference type="PANTHER" id="PTHR32308">
    <property type="entry name" value="LYASE BETA SUBUNIT, PUTATIVE (AFU_ORTHOLOGUE AFUA_4G13030)-RELATED"/>
    <property type="match status" value="1"/>
</dbReference>
<dbReference type="STRING" id="1178482.AR456_00670"/>
<evidence type="ECO:0000256" key="1">
    <source>
        <dbReference type="ARBA" id="ARBA00001946"/>
    </source>
</evidence>